<dbReference type="Proteomes" id="UP000805193">
    <property type="component" value="Unassembled WGS sequence"/>
</dbReference>
<keyword evidence="2" id="KW-1185">Reference proteome</keyword>
<reference evidence="1 2" key="1">
    <citation type="journal article" date="2020" name="Cell">
        <title>Large-Scale Comparative Analyses of Tick Genomes Elucidate Their Genetic Diversity and Vector Capacities.</title>
        <authorList>
            <consortium name="Tick Genome and Microbiome Consortium (TIGMIC)"/>
            <person name="Jia N."/>
            <person name="Wang J."/>
            <person name="Shi W."/>
            <person name="Du L."/>
            <person name="Sun Y."/>
            <person name="Zhan W."/>
            <person name="Jiang J.F."/>
            <person name="Wang Q."/>
            <person name="Zhang B."/>
            <person name="Ji P."/>
            <person name="Bell-Sakyi L."/>
            <person name="Cui X.M."/>
            <person name="Yuan T.T."/>
            <person name="Jiang B.G."/>
            <person name="Yang W.F."/>
            <person name="Lam T.T."/>
            <person name="Chang Q.C."/>
            <person name="Ding S.J."/>
            <person name="Wang X.J."/>
            <person name="Zhu J.G."/>
            <person name="Ruan X.D."/>
            <person name="Zhao L."/>
            <person name="Wei J.T."/>
            <person name="Ye R.Z."/>
            <person name="Que T.C."/>
            <person name="Du C.H."/>
            <person name="Zhou Y.H."/>
            <person name="Cheng J.X."/>
            <person name="Dai P.F."/>
            <person name="Guo W.B."/>
            <person name="Han X.H."/>
            <person name="Huang E.J."/>
            <person name="Li L.F."/>
            <person name="Wei W."/>
            <person name="Gao Y.C."/>
            <person name="Liu J.Z."/>
            <person name="Shao H.Z."/>
            <person name="Wang X."/>
            <person name="Wang C.C."/>
            <person name="Yang T.C."/>
            <person name="Huo Q.B."/>
            <person name="Li W."/>
            <person name="Chen H.Y."/>
            <person name="Chen S.E."/>
            <person name="Zhou L.G."/>
            <person name="Ni X.B."/>
            <person name="Tian J.H."/>
            <person name="Sheng Y."/>
            <person name="Liu T."/>
            <person name="Pan Y.S."/>
            <person name="Xia L.Y."/>
            <person name="Li J."/>
            <person name="Zhao F."/>
            <person name="Cao W.C."/>
        </authorList>
    </citation>
    <scope>NUCLEOTIDE SEQUENCE [LARGE SCALE GENOMIC DNA]</scope>
    <source>
        <strain evidence="1">Iper-2018</strain>
    </source>
</reference>
<gene>
    <name evidence="1" type="ORF">HPB47_028148</name>
</gene>
<proteinExistence type="predicted"/>
<comment type="caution">
    <text evidence="1">The sequence shown here is derived from an EMBL/GenBank/DDBJ whole genome shotgun (WGS) entry which is preliminary data.</text>
</comment>
<name>A0AC60PUK3_IXOPE</name>
<sequence>MASEAKQSEILKKLEQIRKDIARKERKLQKLKRLSSHRSSASGKPSDESHSSVADDTSPVLQEVATLSQREICEVSGTETAVTVSSATSGANGPVENTRNNEPPLPRCHEDSSRSEVTHLSDSKLTSSTNTPDCEPNPGLPQTTLSPKPASPDASRASARFSRDVARPEQQSEIERIGRLLYSDSLTDSDRAARERLIDATDQALTDAAKVRSPLKKKKRRSAGLDSTSCVSATGEYNLRKRKSLQSPACIATKESRMILNAFSKLVQKASTFPVLPFESCHAEIFPPMFQQKSSSGDEADASSQSPVAAASKVDLDCRVRRRRRRSSMKVRSASPSTEDQEACAQQSNADLRVSRRQSLKVEVVECDAGQRNNPALRSLRQSQDVTMSGIADDRSVAEYACRKLGGGCSQSADSISIVTAANAEPILLSSSNPSLVEVKKEVVTCAEGQVPTPAAESDSDKTDSSLSIATDHFVPPLLHDSKCIVETECVGKKATLTGPVITPALEDQVERCPRFADGVVKNPANWIFADFRNSCKPKATRLEKQCVDAQPSVLGCRESFNASDPFVPGYSELESDDQLKELVNSVVQCLDVEDGSQDGSVRTSVSGGGRSSQGDSGAEEKRVLSAAEALARLADGGREADDTEDDVNATEELVSMRQSDEENGDESFCSADCHRPCGPRGVIGDQNPLMFFCTLKCPLEEPVTDVCFLDGTPRVLVAVQARAIYMWHFAGVWHPSLAVTSLQYEIEDQHCFLRYEGSSFLVYLNSGAPSQLVCVQWDLDACQSSQLMLTCGSEYCTDPKGRLRIYLLTKLSDDCVATASRTSGGTTRIRVHRLRYVCGEVGDETEVVGRTSGTLHTLVGVDALPSALLGNHGNVFYVWDYKEKVLVKKMILEPNCFTDLHHICWASSDSQWHKDGAFPY</sequence>
<organism evidence="1 2">
    <name type="scientific">Ixodes persulcatus</name>
    <name type="common">Taiga tick</name>
    <dbReference type="NCBI Taxonomy" id="34615"/>
    <lineage>
        <taxon>Eukaryota</taxon>
        <taxon>Metazoa</taxon>
        <taxon>Ecdysozoa</taxon>
        <taxon>Arthropoda</taxon>
        <taxon>Chelicerata</taxon>
        <taxon>Arachnida</taxon>
        <taxon>Acari</taxon>
        <taxon>Parasitiformes</taxon>
        <taxon>Ixodida</taxon>
        <taxon>Ixodoidea</taxon>
        <taxon>Ixodidae</taxon>
        <taxon>Ixodinae</taxon>
        <taxon>Ixodes</taxon>
    </lineage>
</organism>
<protein>
    <submittedName>
        <fullName evidence="1">Uncharacterized protein</fullName>
    </submittedName>
</protein>
<accession>A0AC60PUK3</accession>
<dbReference type="EMBL" id="JABSTQ010009950">
    <property type="protein sequence ID" value="KAG0424641.1"/>
    <property type="molecule type" value="Genomic_DNA"/>
</dbReference>
<evidence type="ECO:0000313" key="1">
    <source>
        <dbReference type="EMBL" id="KAG0424641.1"/>
    </source>
</evidence>
<evidence type="ECO:0000313" key="2">
    <source>
        <dbReference type="Proteomes" id="UP000805193"/>
    </source>
</evidence>